<comment type="caution">
    <text evidence="4">The sequence shown here is derived from an EMBL/GenBank/DDBJ whole genome shotgun (WGS) entry which is preliminary data.</text>
</comment>
<feature type="modified residue" description="4-aspartylphosphate" evidence="2">
    <location>
        <position position="53"/>
    </location>
</feature>
<evidence type="ECO:0000313" key="4">
    <source>
        <dbReference type="EMBL" id="HFN01092.1"/>
    </source>
</evidence>
<keyword evidence="1 2" id="KW-0597">Phosphoprotein</keyword>
<proteinExistence type="predicted"/>
<evidence type="ECO:0000256" key="1">
    <source>
        <dbReference type="ARBA" id="ARBA00022553"/>
    </source>
</evidence>
<protein>
    <submittedName>
        <fullName evidence="4">Response regulator</fullName>
    </submittedName>
</protein>
<dbReference type="Pfam" id="PF00072">
    <property type="entry name" value="Response_reg"/>
    <property type="match status" value="1"/>
</dbReference>
<evidence type="ECO:0000259" key="3">
    <source>
        <dbReference type="PROSITE" id="PS50110"/>
    </source>
</evidence>
<dbReference type="PROSITE" id="PS50110">
    <property type="entry name" value="RESPONSE_REGULATORY"/>
    <property type="match status" value="1"/>
</dbReference>
<reference evidence="4" key="1">
    <citation type="journal article" date="2020" name="mSystems">
        <title>Genome- and Community-Level Interaction Insights into Carbon Utilization and Element Cycling Functions of Hydrothermarchaeota in Hydrothermal Sediment.</title>
        <authorList>
            <person name="Zhou Z."/>
            <person name="Liu Y."/>
            <person name="Xu W."/>
            <person name="Pan J."/>
            <person name="Luo Z.H."/>
            <person name="Li M."/>
        </authorList>
    </citation>
    <scope>NUCLEOTIDE SEQUENCE [LARGE SCALE GENOMIC DNA]</scope>
    <source>
        <strain evidence="4">SpSt-418</strain>
    </source>
</reference>
<dbReference type="EMBL" id="DSRU01000370">
    <property type="protein sequence ID" value="HFN01092.1"/>
    <property type="molecule type" value="Genomic_DNA"/>
</dbReference>
<dbReference type="SMART" id="SM00448">
    <property type="entry name" value="REC"/>
    <property type="match status" value="1"/>
</dbReference>
<dbReference type="SUPFAM" id="SSF52172">
    <property type="entry name" value="CheY-like"/>
    <property type="match status" value="1"/>
</dbReference>
<dbReference type="InterPro" id="IPR001789">
    <property type="entry name" value="Sig_transdc_resp-reg_receiver"/>
</dbReference>
<dbReference type="InterPro" id="IPR011006">
    <property type="entry name" value="CheY-like_superfamily"/>
</dbReference>
<organism evidence="4">
    <name type="scientific">Oscillatoriales cyanobacterium SpSt-418</name>
    <dbReference type="NCBI Taxonomy" id="2282169"/>
    <lineage>
        <taxon>Bacteria</taxon>
        <taxon>Bacillati</taxon>
        <taxon>Cyanobacteriota</taxon>
        <taxon>Cyanophyceae</taxon>
        <taxon>Oscillatoriophycideae</taxon>
        <taxon>Oscillatoriales</taxon>
    </lineage>
</organism>
<dbReference type="InterPro" id="IPR050595">
    <property type="entry name" value="Bact_response_regulator"/>
</dbReference>
<feature type="domain" description="Response regulatory" evidence="3">
    <location>
        <begin position="3"/>
        <end position="108"/>
    </location>
</feature>
<name>A0A7C3KIX9_9CYAN</name>
<dbReference type="AlphaFoldDB" id="A0A7C3KIX9"/>
<gene>
    <name evidence="4" type="ORF">ENR64_25725</name>
</gene>
<evidence type="ECO:0000256" key="2">
    <source>
        <dbReference type="PROSITE-ProRule" id="PRU00169"/>
    </source>
</evidence>
<dbReference type="GO" id="GO:0000160">
    <property type="term" value="P:phosphorelay signal transduction system"/>
    <property type="evidence" value="ECO:0007669"/>
    <property type="project" value="InterPro"/>
</dbReference>
<sequence>MKRILIIDDEADIREIARMSLKITKKWDVLTAASGDEGLAIALKEPLDAILLDVIMPEVDGLTTLKNLNTNPATQHIPVLLLTATVKAATREQYAELGAKAILLKPFD</sequence>
<accession>A0A7C3KIX9</accession>
<dbReference type="PANTHER" id="PTHR44591:SF22">
    <property type="entry name" value="CHEY SUBFAMILY"/>
    <property type="match status" value="1"/>
</dbReference>
<dbReference type="Gene3D" id="3.40.50.2300">
    <property type="match status" value="1"/>
</dbReference>
<dbReference type="PANTHER" id="PTHR44591">
    <property type="entry name" value="STRESS RESPONSE REGULATOR PROTEIN 1"/>
    <property type="match status" value="1"/>
</dbReference>